<keyword evidence="4" id="KW-1185">Reference proteome</keyword>
<evidence type="ECO:0000259" key="2">
    <source>
        <dbReference type="Pfam" id="PF26248"/>
    </source>
</evidence>
<evidence type="ECO:0000256" key="1">
    <source>
        <dbReference type="SAM" id="Phobius"/>
    </source>
</evidence>
<keyword evidence="1" id="KW-0812">Transmembrane</keyword>
<dbReference type="Proteomes" id="UP001500837">
    <property type="component" value="Unassembled WGS sequence"/>
</dbReference>
<evidence type="ECO:0000313" key="4">
    <source>
        <dbReference type="Proteomes" id="UP001500837"/>
    </source>
</evidence>
<dbReference type="EMBL" id="BAAABL010000042">
    <property type="protein sequence ID" value="GAA0299766.1"/>
    <property type="molecule type" value="Genomic_DNA"/>
</dbReference>
<dbReference type="InterPro" id="IPR058372">
    <property type="entry name" value="DUF8059"/>
</dbReference>
<feature type="domain" description="DUF8059" evidence="2">
    <location>
        <begin position="2"/>
        <end position="122"/>
    </location>
</feature>
<keyword evidence="1" id="KW-0472">Membrane</keyword>
<name>A0AAV3S6T5_9EURY</name>
<evidence type="ECO:0000313" key="3">
    <source>
        <dbReference type="EMBL" id="GAA0299766.1"/>
    </source>
</evidence>
<protein>
    <recommendedName>
        <fullName evidence="2">DUF8059 domain-containing protein</fullName>
    </recommendedName>
</protein>
<reference evidence="3 4" key="1">
    <citation type="journal article" date="2019" name="Int. J. Syst. Evol. Microbiol.">
        <title>The Global Catalogue of Microorganisms (GCM) 10K type strain sequencing project: providing services to taxonomists for standard genome sequencing and annotation.</title>
        <authorList>
            <consortium name="The Broad Institute Genomics Platform"/>
            <consortium name="The Broad Institute Genome Sequencing Center for Infectious Disease"/>
            <person name="Wu L."/>
            <person name="Ma J."/>
        </authorList>
    </citation>
    <scope>NUCLEOTIDE SEQUENCE [LARGE SCALE GENOMIC DNA]</scope>
    <source>
        <strain evidence="3 4">JCM 16330</strain>
    </source>
</reference>
<dbReference type="AlphaFoldDB" id="A0AAV3S6T5"/>
<feature type="transmembrane region" description="Helical" evidence="1">
    <location>
        <begin position="68"/>
        <end position="89"/>
    </location>
</feature>
<feature type="transmembrane region" description="Helical" evidence="1">
    <location>
        <begin position="95"/>
        <end position="115"/>
    </location>
</feature>
<dbReference type="Pfam" id="PF26248">
    <property type="entry name" value="DUF8059"/>
    <property type="match status" value="1"/>
</dbReference>
<gene>
    <name evidence="3" type="ORF">GCM10009066_12430</name>
</gene>
<sequence>MLTVSGFVGLAVQMLWGMGNVAGHIVGVPPYWGQIVGAHAHFGVLGILAVVTGLAVDQYGTSGTRRTVAVWGFVVGQWLLPATLVAQAVLGLPQLGMLAFVWGICLLASMVVMAMEAWADSPSGYAA</sequence>
<organism evidence="3 4">
    <name type="scientific">Halarchaeum salinum</name>
    <dbReference type="NCBI Taxonomy" id="489912"/>
    <lineage>
        <taxon>Archaea</taxon>
        <taxon>Methanobacteriati</taxon>
        <taxon>Methanobacteriota</taxon>
        <taxon>Stenosarchaea group</taxon>
        <taxon>Halobacteria</taxon>
        <taxon>Halobacteriales</taxon>
        <taxon>Halobacteriaceae</taxon>
    </lineage>
</organism>
<keyword evidence="1" id="KW-1133">Transmembrane helix</keyword>
<proteinExistence type="predicted"/>
<comment type="caution">
    <text evidence="3">The sequence shown here is derived from an EMBL/GenBank/DDBJ whole genome shotgun (WGS) entry which is preliminary data.</text>
</comment>
<feature type="transmembrane region" description="Helical" evidence="1">
    <location>
        <begin position="39"/>
        <end position="56"/>
    </location>
</feature>
<accession>A0AAV3S6T5</accession>